<dbReference type="PANTHER" id="PTHR47089">
    <property type="entry name" value="ABC TRANSPORTER, PERMEASE PROTEIN"/>
    <property type="match status" value="1"/>
</dbReference>
<comment type="subcellular location">
    <subcellularLocation>
        <location evidence="1">Cell membrane</location>
        <topology evidence="1">Multi-pass membrane protein</topology>
    </subcellularLocation>
</comment>
<dbReference type="PANTHER" id="PTHR47089:SF1">
    <property type="entry name" value="GUANOSINE ABC TRANSPORTER PERMEASE PROTEIN NUPP"/>
    <property type="match status" value="1"/>
</dbReference>
<feature type="transmembrane region" description="Helical" evidence="6">
    <location>
        <begin position="51"/>
        <end position="75"/>
    </location>
</feature>
<reference evidence="7" key="1">
    <citation type="submission" date="2021-01" db="EMBL/GenBank/DDBJ databases">
        <title>Genomic Encyclopedia of Type Strains, Phase IV (KMG-IV): sequencing the most valuable type-strain genomes for metagenomic binning, comparative biology and taxonomic classification.</title>
        <authorList>
            <person name="Goeker M."/>
        </authorList>
    </citation>
    <scope>NUCLEOTIDE SEQUENCE</scope>
    <source>
        <strain evidence="7">DSM 25523</strain>
    </source>
</reference>
<evidence type="ECO:0000313" key="8">
    <source>
        <dbReference type="Proteomes" id="UP000717624"/>
    </source>
</evidence>
<evidence type="ECO:0000256" key="1">
    <source>
        <dbReference type="ARBA" id="ARBA00004651"/>
    </source>
</evidence>
<dbReference type="GO" id="GO:0005886">
    <property type="term" value="C:plasma membrane"/>
    <property type="evidence" value="ECO:0007669"/>
    <property type="project" value="UniProtKB-SubCell"/>
</dbReference>
<keyword evidence="8" id="KW-1185">Reference proteome</keyword>
<comment type="caution">
    <text evidence="7">The sequence shown here is derived from an EMBL/GenBank/DDBJ whole genome shotgun (WGS) entry which is preliminary data.</text>
</comment>
<proteinExistence type="predicted"/>
<keyword evidence="2" id="KW-1003">Cell membrane</keyword>
<protein>
    <submittedName>
        <fullName evidence="7">Simple sugar transport system permease protein</fullName>
    </submittedName>
</protein>
<feature type="transmembrane region" description="Helical" evidence="6">
    <location>
        <begin position="186"/>
        <end position="210"/>
    </location>
</feature>
<dbReference type="Proteomes" id="UP000717624">
    <property type="component" value="Unassembled WGS sequence"/>
</dbReference>
<name>A0A939BQ65_9BACL</name>
<dbReference type="InterPro" id="IPR001851">
    <property type="entry name" value="ABC_transp_permease"/>
</dbReference>
<sequence length="355" mass="37639">MKQWKQTLSSLIHPLIALLIGFLAGAIAISVTGTPILQAYQEMWTGAFGNLYFLTSTLARSTPIILLGLGISLAFRSGYFNLGAEGQMVLGAVAAALTALYMPGSGIVKLLAAMAAGMIAGGLWSLLAAWMDAKFKVNLLISTLLLNYIASLFAGYLVTEPFKDTTGSAALAQSRMIEQGAWLPKLFAGMSLHAGFVLAVVIAILLTLLLRYTVFGYELKITGQNPLFAAYGGVNRTRVMILCMLTSGALAGLAGTVEVLGSQYRYIDGSLTAPGYAWTGLMATLLANSNPLGTTIAAVFLAALQTGAMGLERNTNVPLEISSVIQAALILFISARFTYSFLKRRKEEKNNGATV</sequence>
<dbReference type="EMBL" id="JAFBEB010000010">
    <property type="protein sequence ID" value="MBM7591285.1"/>
    <property type="molecule type" value="Genomic_DNA"/>
</dbReference>
<evidence type="ECO:0000256" key="4">
    <source>
        <dbReference type="ARBA" id="ARBA00022989"/>
    </source>
</evidence>
<evidence type="ECO:0000313" key="7">
    <source>
        <dbReference type="EMBL" id="MBM7591285.1"/>
    </source>
</evidence>
<keyword evidence="4 6" id="KW-1133">Transmembrane helix</keyword>
<feature type="transmembrane region" description="Helical" evidence="6">
    <location>
        <begin position="137"/>
        <end position="158"/>
    </location>
</feature>
<keyword evidence="5 6" id="KW-0472">Membrane</keyword>
<feature type="transmembrane region" description="Helical" evidence="6">
    <location>
        <begin position="323"/>
        <end position="342"/>
    </location>
</feature>
<feature type="transmembrane region" description="Helical" evidence="6">
    <location>
        <begin position="292"/>
        <end position="311"/>
    </location>
</feature>
<accession>A0A939BQ65</accession>
<dbReference type="CDD" id="cd06580">
    <property type="entry name" value="TM_PBP1_transp_TpRbsC_like"/>
    <property type="match status" value="1"/>
</dbReference>
<dbReference type="Pfam" id="PF02653">
    <property type="entry name" value="BPD_transp_2"/>
    <property type="match status" value="1"/>
</dbReference>
<keyword evidence="7" id="KW-0762">Sugar transport</keyword>
<dbReference type="GO" id="GO:0022857">
    <property type="term" value="F:transmembrane transporter activity"/>
    <property type="evidence" value="ECO:0007669"/>
    <property type="project" value="InterPro"/>
</dbReference>
<organism evidence="7 8">
    <name type="scientific">Brevibacillus fulvus</name>
    <dbReference type="NCBI Taxonomy" id="1125967"/>
    <lineage>
        <taxon>Bacteria</taxon>
        <taxon>Bacillati</taxon>
        <taxon>Bacillota</taxon>
        <taxon>Bacilli</taxon>
        <taxon>Bacillales</taxon>
        <taxon>Paenibacillaceae</taxon>
        <taxon>Brevibacillus</taxon>
    </lineage>
</organism>
<dbReference type="AlphaFoldDB" id="A0A939BQ65"/>
<keyword evidence="7" id="KW-0813">Transport</keyword>
<evidence type="ECO:0000256" key="2">
    <source>
        <dbReference type="ARBA" id="ARBA00022475"/>
    </source>
</evidence>
<evidence type="ECO:0000256" key="3">
    <source>
        <dbReference type="ARBA" id="ARBA00022692"/>
    </source>
</evidence>
<feature type="transmembrane region" description="Helical" evidence="6">
    <location>
        <begin position="110"/>
        <end position="130"/>
    </location>
</feature>
<feature type="transmembrane region" description="Helical" evidence="6">
    <location>
        <begin position="87"/>
        <end position="104"/>
    </location>
</feature>
<gene>
    <name evidence="7" type="ORF">JOD01_002912</name>
</gene>
<evidence type="ECO:0000256" key="5">
    <source>
        <dbReference type="ARBA" id="ARBA00023136"/>
    </source>
</evidence>
<dbReference type="RefSeq" id="WP_204518996.1">
    <property type="nucleotide sequence ID" value="NZ_BAABIN010000012.1"/>
</dbReference>
<keyword evidence="3 6" id="KW-0812">Transmembrane</keyword>
<feature type="transmembrane region" description="Helical" evidence="6">
    <location>
        <begin position="12"/>
        <end position="31"/>
    </location>
</feature>
<evidence type="ECO:0000256" key="6">
    <source>
        <dbReference type="SAM" id="Phobius"/>
    </source>
</evidence>